<evidence type="ECO:0000313" key="1">
    <source>
        <dbReference type="EMBL" id="KRN03698.1"/>
    </source>
</evidence>
<accession>A0A0R2DHX3</accession>
<keyword evidence="2" id="KW-1185">Reference proteome</keyword>
<gene>
    <name evidence="1" type="ORF">FC86_GL000805</name>
</gene>
<dbReference type="AlphaFoldDB" id="A0A0R2DHX3"/>
<dbReference type="Proteomes" id="UP000051378">
    <property type="component" value="Unassembled WGS sequence"/>
</dbReference>
<sequence>MTILTHGVSQDDQGKNIYKISYKIDYGDNKSKLSLYLKQNNKGVLKSSITHFDSQFETVILELIDNKAPITFTIRENGEALVKRNYYLDT</sequence>
<dbReference type="EMBL" id="AYZL01000020">
    <property type="protein sequence ID" value="KRN03698.1"/>
    <property type="molecule type" value="Genomic_DNA"/>
</dbReference>
<reference evidence="1 2" key="1">
    <citation type="journal article" date="2015" name="Genome Announc.">
        <title>Expanding the biotechnology potential of lactobacilli through comparative genomics of 213 strains and associated genera.</title>
        <authorList>
            <person name="Sun Z."/>
            <person name="Harris H.M."/>
            <person name="McCann A."/>
            <person name="Guo C."/>
            <person name="Argimon S."/>
            <person name="Zhang W."/>
            <person name="Yang X."/>
            <person name="Jeffery I.B."/>
            <person name="Cooney J.C."/>
            <person name="Kagawa T.F."/>
            <person name="Liu W."/>
            <person name="Song Y."/>
            <person name="Salvetti E."/>
            <person name="Wrobel A."/>
            <person name="Rasinkangas P."/>
            <person name="Parkhill J."/>
            <person name="Rea M.C."/>
            <person name="O'Sullivan O."/>
            <person name="Ritari J."/>
            <person name="Douillard F.P."/>
            <person name="Paul Ross R."/>
            <person name="Yang R."/>
            <person name="Briner A.E."/>
            <person name="Felis G.E."/>
            <person name="de Vos W.M."/>
            <person name="Barrangou R."/>
            <person name="Klaenhammer T.R."/>
            <person name="Caufield P.W."/>
            <person name="Cui Y."/>
            <person name="Zhang H."/>
            <person name="O'Toole P.W."/>
        </authorList>
    </citation>
    <scope>NUCLEOTIDE SEQUENCE [LARGE SCALE GENOMIC DNA]</scope>
    <source>
        <strain evidence="1 2">DSM 23037</strain>
    </source>
</reference>
<name>A0A0R2DHX3_9LACO</name>
<comment type="caution">
    <text evidence="1">The sequence shown here is derived from an EMBL/GenBank/DDBJ whole genome shotgun (WGS) entry which is preliminary data.</text>
</comment>
<organism evidence="1 2">
    <name type="scientific">Holzapfeliella floricola DSM 23037 = JCM 16512</name>
    <dbReference type="NCBI Taxonomy" id="1423744"/>
    <lineage>
        <taxon>Bacteria</taxon>
        <taxon>Bacillati</taxon>
        <taxon>Bacillota</taxon>
        <taxon>Bacilli</taxon>
        <taxon>Lactobacillales</taxon>
        <taxon>Lactobacillaceae</taxon>
        <taxon>Holzapfeliella</taxon>
    </lineage>
</organism>
<evidence type="ECO:0000313" key="2">
    <source>
        <dbReference type="Proteomes" id="UP000051378"/>
    </source>
</evidence>
<proteinExistence type="predicted"/>
<protein>
    <submittedName>
        <fullName evidence="1">Uncharacterized protein</fullName>
    </submittedName>
</protein>
<dbReference type="PATRIC" id="fig|1423744.4.peg.826"/>
<dbReference type="STRING" id="1423744.FC86_GL000805"/>